<dbReference type="AlphaFoldDB" id="W5TCQ6"/>
<keyword evidence="2" id="KW-0812">Transmembrane</keyword>
<sequence length="133" mass="14511">MTQANGAAARPRKRRPAADTQSRRLNAGIGGAGGGAALISIAQHLGADTWPGLILMYAAPAIAVGYGGVVAQIQLWGDWTRERSLIRQARKTIEKAMHDPHTSDEHKSELRMKLEQLDQAVTENHLERIKALR</sequence>
<dbReference type="OrthoDB" id="4330628at2"/>
<dbReference type="Proteomes" id="UP000019150">
    <property type="component" value="Chromosome"/>
</dbReference>
<reference evidence="3 4" key="1">
    <citation type="journal article" date="2014" name="Appl. Environ. Microbiol.">
        <title>Insights into the Microbial Degradation of Rubber and Gutta-Percha by Analysis of the Complete Genome of Nocardia nova SH22a.</title>
        <authorList>
            <person name="Luo Q."/>
            <person name="Hiessl S."/>
            <person name="Poehlein A."/>
            <person name="Daniel R."/>
            <person name="Steinbuchel A."/>
        </authorList>
    </citation>
    <scope>NUCLEOTIDE SEQUENCE [LARGE SCALE GENOMIC DNA]</scope>
    <source>
        <strain evidence="3">SH22a</strain>
    </source>
</reference>
<dbReference type="eggNOG" id="ENOG503242M">
    <property type="taxonomic scope" value="Bacteria"/>
</dbReference>
<accession>W5TCQ6</accession>
<dbReference type="HOGENOM" id="CLU_1904554_0_0_11"/>
<keyword evidence="2" id="KW-1133">Transmembrane helix</keyword>
<proteinExistence type="predicted"/>
<evidence type="ECO:0000313" key="4">
    <source>
        <dbReference type="Proteomes" id="UP000019150"/>
    </source>
</evidence>
<protein>
    <submittedName>
        <fullName evidence="3">Uncharacterized protein</fullName>
    </submittedName>
</protein>
<feature type="transmembrane region" description="Helical" evidence="2">
    <location>
        <begin position="54"/>
        <end position="77"/>
    </location>
</feature>
<dbReference type="PATRIC" id="fig|1415166.3.peg.185"/>
<keyword evidence="4" id="KW-1185">Reference proteome</keyword>
<organism evidence="3 4">
    <name type="scientific">Nocardia nova SH22a</name>
    <dbReference type="NCBI Taxonomy" id="1415166"/>
    <lineage>
        <taxon>Bacteria</taxon>
        <taxon>Bacillati</taxon>
        <taxon>Actinomycetota</taxon>
        <taxon>Actinomycetes</taxon>
        <taxon>Mycobacteriales</taxon>
        <taxon>Nocardiaceae</taxon>
        <taxon>Nocardia</taxon>
    </lineage>
</organism>
<evidence type="ECO:0000313" key="3">
    <source>
        <dbReference type="EMBL" id="AHH15006.1"/>
    </source>
</evidence>
<name>W5TCQ6_9NOCA</name>
<evidence type="ECO:0000256" key="2">
    <source>
        <dbReference type="SAM" id="Phobius"/>
    </source>
</evidence>
<keyword evidence="2" id="KW-0472">Membrane</keyword>
<feature type="transmembrane region" description="Helical" evidence="2">
    <location>
        <begin position="25"/>
        <end position="42"/>
    </location>
</feature>
<dbReference type="RefSeq" id="WP_025346550.1">
    <property type="nucleotide sequence ID" value="NZ_CP006850.1"/>
</dbReference>
<dbReference type="KEGG" id="nno:NONO_c01860"/>
<evidence type="ECO:0000256" key="1">
    <source>
        <dbReference type="SAM" id="MobiDB-lite"/>
    </source>
</evidence>
<feature type="region of interest" description="Disordered" evidence="1">
    <location>
        <begin position="1"/>
        <end position="26"/>
    </location>
</feature>
<dbReference type="EMBL" id="CP006850">
    <property type="protein sequence ID" value="AHH15006.1"/>
    <property type="molecule type" value="Genomic_DNA"/>
</dbReference>
<dbReference type="STRING" id="1415166.NONO_c01860"/>
<gene>
    <name evidence="3" type="ORF">NONO_c01860</name>
</gene>